<dbReference type="Proteomes" id="UP001597094">
    <property type="component" value="Unassembled WGS sequence"/>
</dbReference>
<protein>
    <submittedName>
        <fullName evidence="1">Uncharacterized protein</fullName>
    </submittedName>
</protein>
<gene>
    <name evidence="1" type="ORF">ACFQ2O_03545</name>
</gene>
<sequence length="75" mass="8654">MKILLLMLALDKIVRLVGFTARQFRMAKYKENVAKPRSVGIVQEVHEVTFEHQNLDELINLLTNHIKLLQAKPTS</sequence>
<reference evidence="2" key="1">
    <citation type="journal article" date="2019" name="Int. J. Syst. Evol. Microbiol.">
        <title>The Global Catalogue of Microorganisms (GCM) 10K type strain sequencing project: providing services to taxonomists for standard genome sequencing and annotation.</title>
        <authorList>
            <consortium name="The Broad Institute Genomics Platform"/>
            <consortium name="The Broad Institute Genome Sequencing Center for Infectious Disease"/>
            <person name="Wu L."/>
            <person name="Ma J."/>
        </authorList>
    </citation>
    <scope>NUCLEOTIDE SEQUENCE [LARGE SCALE GENOMIC DNA]</scope>
    <source>
        <strain evidence="2">JCM 31319</strain>
    </source>
</reference>
<evidence type="ECO:0000313" key="1">
    <source>
        <dbReference type="EMBL" id="MFD1185268.1"/>
    </source>
</evidence>
<accession>A0ABW3SKP9</accession>
<proteinExistence type="predicted"/>
<name>A0ABW3SKP9_9BACT</name>
<organism evidence="1 2">
    <name type="scientific">Pontibacter rugosus</name>
    <dbReference type="NCBI Taxonomy" id="1745966"/>
    <lineage>
        <taxon>Bacteria</taxon>
        <taxon>Pseudomonadati</taxon>
        <taxon>Bacteroidota</taxon>
        <taxon>Cytophagia</taxon>
        <taxon>Cytophagales</taxon>
        <taxon>Hymenobacteraceae</taxon>
        <taxon>Pontibacter</taxon>
    </lineage>
</organism>
<comment type="caution">
    <text evidence="1">The sequence shown here is derived from an EMBL/GenBank/DDBJ whole genome shotgun (WGS) entry which is preliminary data.</text>
</comment>
<keyword evidence="2" id="KW-1185">Reference proteome</keyword>
<evidence type="ECO:0000313" key="2">
    <source>
        <dbReference type="Proteomes" id="UP001597094"/>
    </source>
</evidence>
<dbReference type="EMBL" id="JBHTLD010000017">
    <property type="protein sequence ID" value="MFD1185268.1"/>
    <property type="molecule type" value="Genomic_DNA"/>
</dbReference>